<comment type="caution">
    <text evidence="2">The sequence shown here is derived from an EMBL/GenBank/DDBJ whole genome shotgun (WGS) entry which is preliminary data.</text>
</comment>
<feature type="region of interest" description="Disordered" evidence="1">
    <location>
        <begin position="90"/>
        <end position="123"/>
    </location>
</feature>
<reference evidence="2" key="1">
    <citation type="submission" date="2023-06" db="EMBL/GenBank/DDBJ databases">
        <title>Genome-scale phylogeny and comparative genomics of the fungal order Sordariales.</title>
        <authorList>
            <consortium name="Lawrence Berkeley National Laboratory"/>
            <person name="Hensen N."/>
            <person name="Bonometti L."/>
            <person name="Westerberg I."/>
            <person name="Brannstrom I.O."/>
            <person name="Guillou S."/>
            <person name="Cros-Aarteil S."/>
            <person name="Calhoun S."/>
            <person name="Haridas S."/>
            <person name="Kuo A."/>
            <person name="Mondo S."/>
            <person name="Pangilinan J."/>
            <person name="Riley R."/>
            <person name="Labutti K."/>
            <person name="Andreopoulos B."/>
            <person name="Lipzen A."/>
            <person name="Chen C."/>
            <person name="Yanf M."/>
            <person name="Daum C."/>
            <person name="Ng V."/>
            <person name="Clum A."/>
            <person name="Steindorff A."/>
            <person name="Ohm R."/>
            <person name="Martin F."/>
            <person name="Silar P."/>
            <person name="Natvig D."/>
            <person name="Lalanne C."/>
            <person name="Gautier V."/>
            <person name="Ament-Velasquez S.L."/>
            <person name="Kruys A."/>
            <person name="Hutchinson M.I."/>
            <person name="Powell A.J."/>
            <person name="Barry K."/>
            <person name="Miller A.N."/>
            <person name="Grigoriev I.V."/>
            <person name="Debuchy R."/>
            <person name="Gladieux P."/>
            <person name="Thoren M.H."/>
            <person name="Johannesson H."/>
        </authorList>
    </citation>
    <scope>NUCLEOTIDE SEQUENCE</scope>
    <source>
        <strain evidence="2">PSN4</strain>
    </source>
</reference>
<name>A0AAJ0BL10_9PEZI</name>
<dbReference type="PANTHER" id="PTHR38166">
    <property type="entry name" value="C2H2-TYPE DOMAIN-CONTAINING PROTEIN-RELATED"/>
    <property type="match status" value="1"/>
</dbReference>
<dbReference type="AlphaFoldDB" id="A0AAJ0BL10"/>
<dbReference type="EMBL" id="MU839828">
    <property type="protein sequence ID" value="KAK1758812.1"/>
    <property type="molecule type" value="Genomic_DNA"/>
</dbReference>
<dbReference type="Proteomes" id="UP001239445">
    <property type="component" value="Unassembled WGS sequence"/>
</dbReference>
<protein>
    <recommendedName>
        <fullName evidence="4">C2H2-type domain-containing protein</fullName>
    </recommendedName>
</protein>
<accession>A0AAJ0BL10</accession>
<proteinExistence type="predicted"/>
<evidence type="ECO:0000313" key="2">
    <source>
        <dbReference type="EMBL" id="KAK1758812.1"/>
    </source>
</evidence>
<organism evidence="2 3">
    <name type="scientific">Echria macrotheca</name>
    <dbReference type="NCBI Taxonomy" id="438768"/>
    <lineage>
        <taxon>Eukaryota</taxon>
        <taxon>Fungi</taxon>
        <taxon>Dikarya</taxon>
        <taxon>Ascomycota</taxon>
        <taxon>Pezizomycotina</taxon>
        <taxon>Sordariomycetes</taxon>
        <taxon>Sordariomycetidae</taxon>
        <taxon>Sordariales</taxon>
        <taxon>Schizotheciaceae</taxon>
        <taxon>Echria</taxon>
    </lineage>
</organism>
<evidence type="ECO:0000256" key="1">
    <source>
        <dbReference type="SAM" id="MobiDB-lite"/>
    </source>
</evidence>
<feature type="region of interest" description="Disordered" evidence="1">
    <location>
        <begin position="44"/>
        <end position="78"/>
    </location>
</feature>
<feature type="compositionally biased region" description="Acidic residues" evidence="1">
    <location>
        <begin position="101"/>
        <end position="112"/>
    </location>
</feature>
<evidence type="ECO:0000313" key="3">
    <source>
        <dbReference type="Proteomes" id="UP001239445"/>
    </source>
</evidence>
<keyword evidence="3" id="KW-1185">Reference proteome</keyword>
<sequence length="380" mass="41918">MGDPPQRTRIADMVLPLSFDEATISCCRNQQSHIRVAERRCASQPVPLPSDAAPGNSDNTEGEGRGRRFPAQSPSQFAAKLDPTDYTALEAQDSDVSYSSDSEDDDDGDVEDPDRPAGAAASGVDACASAQLLQYYQRLATDDRQSEAAPVAHPTTPLEPSPGRKPGVMSQAADSIDADAAVGIETGRTGDAAPSLGCPFYLSDPSRHRTCLRFDLRSIHTAKKHVRLRHQRPPYCFICGCTFPTYAELNKHMDTRTCPRTKVPPTAEGVSQHQMEQLCRRSDRSLPESDQHRAIWKIIFPDTEPPATGLWLDHHQDGHVRAAQELRAYWVRNGAELVRKFLGSMRPAVQLEELSLSEFQEAVLDRMLELVWSGETRSDG</sequence>
<gene>
    <name evidence="2" type="ORF">QBC47DRAFT_370571</name>
</gene>
<dbReference type="PANTHER" id="PTHR38166:SF1">
    <property type="entry name" value="C2H2-TYPE DOMAIN-CONTAINING PROTEIN"/>
    <property type="match status" value="1"/>
</dbReference>
<feature type="region of interest" description="Disordered" evidence="1">
    <location>
        <begin position="144"/>
        <end position="173"/>
    </location>
</feature>
<evidence type="ECO:0008006" key="4">
    <source>
        <dbReference type="Google" id="ProtNLM"/>
    </source>
</evidence>